<gene>
    <name evidence="1" type="ORF">EXIGLDRAFT_262632</name>
</gene>
<reference evidence="1 2" key="1">
    <citation type="journal article" date="2016" name="Mol. Biol. Evol.">
        <title>Comparative Genomics of Early-Diverging Mushroom-Forming Fungi Provides Insights into the Origins of Lignocellulose Decay Capabilities.</title>
        <authorList>
            <person name="Nagy L.G."/>
            <person name="Riley R."/>
            <person name="Tritt A."/>
            <person name="Adam C."/>
            <person name="Daum C."/>
            <person name="Floudas D."/>
            <person name="Sun H."/>
            <person name="Yadav J.S."/>
            <person name="Pangilinan J."/>
            <person name="Larsson K.H."/>
            <person name="Matsuura K."/>
            <person name="Barry K."/>
            <person name="Labutti K."/>
            <person name="Kuo R."/>
            <person name="Ohm R.A."/>
            <person name="Bhattacharya S.S."/>
            <person name="Shirouzu T."/>
            <person name="Yoshinaga Y."/>
            <person name="Martin F.M."/>
            <person name="Grigoriev I.V."/>
            <person name="Hibbett D.S."/>
        </authorList>
    </citation>
    <scope>NUCLEOTIDE SEQUENCE [LARGE SCALE GENOMIC DNA]</scope>
    <source>
        <strain evidence="1 2">HHB12029</strain>
    </source>
</reference>
<name>A0A165DSD8_EXIGL</name>
<sequence length="90" mass="10071">MDTEHMPTVARSYERDSTLECYCGDVLGVYEVIAGKLSVRLRPERLRIALDRPASRVSCVRASRVGSFPPLRLRFPFAIASTLTKSSRSP</sequence>
<protein>
    <submittedName>
        <fullName evidence="1">Uncharacterized protein</fullName>
    </submittedName>
</protein>
<evidence type="ECO:0000313" key="1">
    <source>
        <dbReference type="EMBL" id="KZV85251.1"/>
    </source>
</evidence>
<proteinExistence type="predicted"/>
<keyword evidence="2" id="KW-1185">Reference proteome</keyword>
<dbReference type="Proteomes" id="UP000077266">
    <property type="component" value="Unassembled WGS sequence"/>
</dbReference>
<evidence type="ECO:0000313" key="2">
    <source>
        <dbReference type="Proteomes" id="UP000077266"/>
    </source>
</evidence>
<dbReference type="AlphaFoldDB" id="A0A165DSD8"/>
<organism evidence="1 2">
    <name type="scientific">Exidia glandulosa HHB12029</name>
    <dbReference type="NCBI Taxonomy" id="1314781"/>
    <lineage>
        <taxon>Eukaryota</taxon>
        <taxon>Fungi</taxon>
        <taxon>Dikarya</taxon>
        <taxon>Basidiomycota</taxon>
        <taxon>Agaricomycotina</taxon>
        <taxon>Agaricomycetes</taxon>
        <taxon>Auriculariales</taxon>
        <taxon>Exidiaceae</taxon>
        <taxon>Exidia</taxon>
    </lineage>
</organism>
<dbReference type="InParanoid" id="A0A165DSD8"/>
<dbReference type="EMBL" id="KV426194">
    <property type="protein sequence ID" value="KZV85251.1"/>
    <property type="molecule type" value="Genomic_DNA"/>
</dbReference>
<accession>A0A165DSD8</accession>